<protein>
    <recommendedName>
        <fullName evidence="2">Phosphoesterase</fullName>
        <ecNumber evidence="2">3.1.4.-</ecNumber>
    </recommendedName>
</protein>
<dbReference type="HOGENOM" id="CLU_063749_2_0_7"/>
<dbReference type="STRING" id="351605.Gura_2286"/>
<organism evidence="4 5">
    <name type="scientific">Geotalea uraniireducens (strain Rf4)</name>
    <name type="common">Geobacter uraniireducens</name>
    <dbReference type="NCBI Taxonomy" id="351605"/>
    <lineage>
        <taxon>Bacteria</taxon>
        <taxon>Pseudomonadati</taxon>
        <taxon>Thermodesulfobacteriota</taxon>
        <taxon>Desulfuromonadia</taxon>
        <taxon>Geobacterales</taxon>
        <taxon>Geobacteraceae</taxon>
        <taxon>Geotalea</taxon>
    </lineage>
</organism>
<dbReference type="AlphaFoldDB" id="A5G3U8"/>
<comment type="cofactor">
    <cofactor evidence="2">
        <name>a divalent metal cation</name>
        <dbReference type="ChEBI" id="CHEBI:60240"/>
    </cofactor>
</comment>
<evidence type="ECO:0000256" key="1">
    <source>
        <dbReference type="ARBA" id="ARBA00008950"/>
    </source>
</evidence>
<name>A5G3U8_GEOUR</name>
<dbReference type="OrthoDB" id="9785951at2"/>
<evidence type="ECO:0000313" key="5">
    <source>
        <dbReference type="Proteomes" id="UP000006695"/>
    </source>
</evidence>
<evidence type="ECO:0000259" key="3">
    <source>
        <dbReference type="Pfam" id="PF12850"/>
    </source>
</evidence>
<dbReference type="PANTHER" id="PTHR11124">
    <property type="entry name" value="VACUOLAR SORTING PROTEIN VPS29"/>
    <property type="match status" value="1"/>
</dbReference>
<evidence type="ECO:0000313" key="4">
    <source>
        <dbReference type="EMBL" id="ABQ26466.1"/>
    </source>
</evidence>
<accession>A5G3U8</accession>
<keyword evidence="5" id="KW-1185">Reference proteome</keyword>
<comment type="similarity">
    <text evidence="1 2">Belongs to the metallophosphoesterase superfamily. YfcE family.</text>
</comment>
<dbReference type="Pfam" id="PF12850">
    <property type="entry name" value="Metallophos_2"/>
    <property type="match status" value="1"/>
</dbReference>
<dbReference type="EC" id="3.1.4.-" evidence="2"/>
<dbReference type="EMBL" id="CP000698">
    <property type="protein sequence ID" value="ABQ26466.1"/>
    <property type="molecule type" value="Genomic_DNA"/>
</dbReference>
<dbReference type="KEGG" id="gur:Gura_2286"/>
<dbReference type="RefSeq" id="WP_011939160.1">
    <property type="nucleotide sequence ID" value="NC_009483.1"/>
</dbReference>
<dbReference type="SUPFAM" id="SSF56300">
    <property type="entry name" value="Metallo-dependent phosphatases"/>
    <property type="match status" value="1"/>
</dbReference>
<dbReference type="InterPro" id="IPR024654">
    <property type="entry name" value="Calcineurin-like_PHP_lpxH"/>
</dbReference>
<dbReference type="GO" id="GO:0046872">
    <property type="term" value="F:metal ion binding"/>
    <property type="evidence" value="ECO:0007669"/>
    <property type="project" value="UniProtKB-KW"/>
</dbReference>
<evidence type="ECO:0000256" key="2">
    <source>
        <dbReference type="RuleBase" id="RU362039"/>
    </source>
</evidence>
<feature type="domain" description="Calcineurin-like phosphoesterase" evidence="3">
    <location>
        <begin position="1"/>
        <end position="143"/>
    </location>
</feature>
<keyword evidence="2" id="KW-0479">Metal-binding</keyword>
<dbReference type="GO" id="GO:0016787">
    <property type="term" value="F:hydrolase activity"/>
    <property type="evidence" value="ECO:0007669"/>
    <property type="project" value="UniProtKB-UniRule"/>
</dbReference>
<proteinExistence type="inferred from homology"/>
<dbReference type="NCBIfam" id="TIGR00040">
    <property type="entry name" value="yfcE"/>
    <property type="match status" value="1"/>
</dbReference>
<gene>
    <name evidence="4" type="ordered locus">Gura_2286</name>
</gene>
<dbReference type="InterPro" id="IPR029052">
    <property type="entry name" value="Metallo-depent_PP-like"/>
</dbReference>
<dbReference type="InterPro" id="IPR000979">
    <property type="entry name" value="Phosphodiesterase_MJ0936/Vps29"/>
</dbReference>
<dbReference type="Gene3D" id="3.60.21.10">
    <property type="match status" value="1"/>
</dbReference>
<dbReference type="Proteomes" id="UP000006695">
    <property type="component" value="Chromosome"/>
</dbReference>
<sequence>MKILIFSDSHGNYPLAIKALDNAGQVDQVIHLGDGADDAQIIEDLLRQKVITVAGNCDFKTSIPRDIQITIDHMKLFITHGHKYNVKMGLKQLYNKAIAEQTSIVLYGHTHIAAIETINNITFINPGCLSQSCTFTSYAILSIISGKVSAEIVEIR</sequence>
<reference evidence="4 5" key="1">
    <citation type="submission" date="2007-05" db="EMBL/GenBank/DDBJ databases">
        <title>Complete sequence of Geobacter uraniireducens Rf4.</title>
        <authorList>
            <consortium name="US DOE Joint Genome Institute"/>
            <person name="Copeland A."/>
            <person name="Lucas S."/>
            <person name="Lapidus A."/>
            <person name="Barry K."/>
            <person name="Detter J.C."/>
            <person name="Glavina del Rio T."/>
            <person name="Hammon N."/>
            <person name="Israni S."/>
            <person name="Dalin E."/>
            <person name="Tice H."/>
            <person name="Pitluck S."/>
            <person name="Chertkov O."/>
            <person name="Brettin T."/>
            <person name="Bruce D."/>
            <person name="Han C."/>
            <person name="Schmutz J."/>
            <person name="Larimer F."/>
            <person name="Land M."/>
            <person name="Hauser L."/>
            <person name="Kyrpides N."/>
            <person name="Mikhailova N."/>
            <person name="Shelobolina E."/>
            <person name="Aklujkar M."/>
            <person name="Lovley D."/>
            <person name="Richardson P."/>
        </authorList>
    </citation>
    <scope>NUCLEOTIDE SEQUENCE [LARGE SCALE GENOMIC DNA]</scope>
    <source>
        <strain evidence="4 5">Rf4</strain>
    </source>
</reference>